<dbReference type="Pfam" id="PF06891">
    <property type="entry name" value="P2_Phage_GpR"/>
    <property type="match status" value="1"/>
</dbReference>
<dbReference type="InterPro" id="IPR009678">
    <property type="entry name" value="Phage_tail_completion_R"/>
</dbReference>
<dbReference type="EMBL" id="DPVE01000112">
    <property type="protein sequence ID" value="HCK29805.1"/>
    <property type="molecule type" value="Genomic_DNA"/>
</dbReference>
<protein>
    <submittedName>
        <fullName evidence="1">Phage tail protein</fullName>
    </submittedName>
</protein>
<evidence type="ECO:0000313" key="1">
    <source>
        <dbReference type="EMBL" id="HCK29805.1"/>
    </source>
</evidence>
<evidence type="ECO:0000313" key="2">
    <source>
        <dbReference type="Proteomes" id="UP000263596"/>
    </source>
</evidence>
<dbReference type="Proteomes" id="UP000263596">
    <property type="component" value="Unassembled WGS sequence"/>
</dbReference>
<dbReference type="AlphaFoldDB" id="A0A3D2SML3"/>
<name>A0A3D2SML3_9GAMM</name>
<reference evidence="1 2" key="1">
    <citation type="journal article" date="2018" name="Nat. Biotechnol.">
        <title>A standardized bacterial taxonomy based on genome phylogeny substantially revises the tree of life.</title>
        <authorList>
            <person name="Parks D.H."/>
            <person name="Chuvochina M."/>
            <person name="Waite D.W."/>
            <person name="Rinke C."/>
            <person name="Skarshewski A."/>
            <person name="Chaumeil P.A."/>
            <person name="Hugenholtz P."/>
        </authorList>
    </citation>
    <scope>NUCLEOTIDE SEQUENCE [LARGE SCALE GENOMIC DNA]</scope>
    <source>
        <strain evidence="1">UBA9669</strain>
    </source>
</reference>
<accession>A0A3D2SML3</accession>
<dbReference type="RefSeq" id="WP_048765500.1">
    <property type="nucleotide sequence ID" value="NZ_CABFLQ010000022.1"/>
</dbReference>
<proteinExistence type="predicted"/>
<organism evidence="1 2">
    <name type="scientific">Acinetobacter ursingii</name>
    <dbReference type="NCBI Taxonomy" id="108980"/>
    <lineage>
        <taxon>Bacteria</taxon>
        <taxon>Pseudomonadati</taxon>
        <taxon>Pseudomonadota</taxon>
        <taxon>Gammaproteobacteria</taxon>
        <taxon>Moraxellales</taxon>
        <taxon>Moraxellaceae</taxon>
        <taxon>Acinetobacter</taxon>
    </lineage>
</organism>
<gene>
    <name evidence="1" type="ORF">DHW29_06185</name>
</gene>
<comment type="caution">
    <text evidence="1">The sequence shown here is derived from an EMBL/GenBank/DDBJ whole genome shotgun (WGS) entry which is preliminary data.</text>
</comment>
<sequence length="175" mass="19865">MKKPHALREYLLNAIPDLPQDQDRLLIFANDGKLMSTAATGYSFEMSYTLDLIVTDYAGDVDVFGIVLFTWIIDNQSELMANLNKAKDSISFEAELIDNTKYDLHFKIPLTERVIVKKNAEGKFEMSYPPEPQYTEFETPTDFELIDKDGTPLASWTTANKQGRSLDMPFPGKNP</sequence>